<sequence>MESNGIDEGLQENLLALFGSSIKKVATTLIHSAELYTTDFLHLRNAGVMVSSYP</sequence>
<name>Q9PBL6_XYLFA</name>
<dbReference type="Proteomes" id="UP000000812">
    <property type="component" value="Chromosome"/>
</dbReference>
<dbReference type="PIR" id="H82596">
    <property type="entry name" value="H82596"/>
</dbReference>
<dbReference type="EMBL" id="AE003849">
    <property type="protein sequence ID" value="AAF84927.1"/>
    <property type="molecule type" value="Genomic_DNA"/>
</dbReference>
<proteinExistence type="predicted"/>
<reference evidence="1 2" key="1">
    <citation type="journal article" date="2000" name="Nature">
        <title>The genome sequence of the plant pathogen Xylella fastidiosa.</title>
        <authorList>
            <person name="Simpson A.J."/>
            <person name="Reinach F.C."/>
            <person name="Arruda P."/>
            <person name="Abreu F.A."/>
            <person name="Acencio M."/>
            <person name="Alvarenga R."/>
            <person name="Alves L.M."/>
            <person name="Araya J.E."/>
            <person name="Baia G.S."/>
            <person name="Baptista C.S."/>
            <person name="Barros M.H."/>
            <person name="Bonaccorsi E.D."/>
            <person name="Bordin S."/>
            <person name="Bove J.M."/>
            <person name="Briones M.R."/>
            <person name="Bueno M.R."/>
            <person name="Camargo A.A."/>
            <person name="Camargo L.E."/>
            <person name="Carraro D.M."/>
            <person name="Carrer H."/>
            <person name="Colauto N.B."/>
            <person name="Colombo C."/>
            <person name="Costa F.F."/>
            <person name="Costa M.C."/>
            <person name="Costa-Neto C.M."/>
            <person name="Coutinho L.L."/>
            <person name="Cristofani M."/>
            <person name="Dias-Neto E."/>
            <person name="Docena C."/>
            <person name="El-Dorry H."/>
            <person name="Facincani A.P."/>
            <person name="Ferreira A.J."/>
            <person name="Ferreira V.C."/>
            <person name="Ferro J.A."/>
            <person name="Fraga J.S."/>
            <person name="Franca S.C."/>
            <person name="Franco M.C."/>
            <person name="Frohme M."/>
            <person name="Furlan L.R."/>
            <person name="Garnier M."/>
            <person name="Goldman G.H."/>
            <person name="Goldman M.H."/>
            <person name="Gomes S.L."/>
            <person name="Gruber A."/>
            <person name="Ho P.L."/>
            <person name="Hoheisel J.D."/>
            <person name="Junqueira M.L."/>
            <person name="Kemper E.L."/>
            <person name="Kitajima J.P."/>
            <person name="Krieger J.E."/>
            <person name="Kuramae E.E."/>
            <person name="Laigret F."/>
            <person name="Lambais M.R."/>
            <person name="Leite L.C."/>
            <person name="Lemos E.G."/>
            <person name="Lemos M.V."/>
            <person name="Lopes S.A."/>
            <person name="Lopes C.R."/>
            <person name="Machado J.A."/>
            <person name="Machado M.A."/>
            <person name="Madeira A.M."/>
            <person name="Madeira H.M."/>
            <person name="Marino C.L."/>
            <person name="Marques M.V."/>
            <person name="Martins E.A."/>
            <person name="Martins E.M."/>
            <person name="Matsukuma A.Y."/>
            <person name="Menck C.F."/>
            <person name="Miracca E.C."/>
            <person name="Miyaki C.Y."/>
            <person name="Monteriro-Vitorello C.B."/>
            <person name="Moon D.H."/>
            <person name="Nagai M.A."/>
            <person name="Nascimento A.L."/>
            <person name="Netto L.E."/>
            <person name="Nhani A.Jr."/>
            <person name="Nobrega F.G."/>
            <person name="Nunes L.R."/>
            <person name="Oliveira M.A."/>
            <person name="de Oliveira M.C."/>
            <person name="de Oliveira R.C."/>
            <person name="Palmieri D.A."/>
            <person name="Paris A."/>
            <person name="Peixoto B.R."/>
            <person name="Pereira G.A."/>
            <person name="Pereira H.A.Jr."/>
            <person name="Pesquero J.B."/>
            <person name="Quaggio R.B."/>
            <person name="Roberto P.G."/>
            <person name="Rodrigues V."/>
            <person name="de M Rosa A.J."/>
            <person name="de Rosa V.E.Jr."/>
            <person name="de Sa R.G."/>
            <person name="Santelli R.V."/>
            <person name="Sawasaki H.E."/>
            <person name="da Silva A.C."/>
            <person name="da Silva A.M."/>
            <person name="da Silva F.R."/>
            <person name="da Silva W.A.Jr."/>
            <person name="da Silveira J.F."/>
            <person name="Silvestri M.L."/>
            <person name="Siqueira W.J."/>
            <person name="de Souza A.A."/>
            <person name="de Souza A.P."/>
            <person name="Terenzi M.F."/>
            <person name="Truffi D."/>
            <person name="Tsai S.M."/>
            <person name="Tsuhako M.H."/>
            <person name="Vallada H."/>
            <person name="Van Sluys M.A."/>
            <person name="Verjovski-Almeida S."/>
            <person name="Vettore A.L."/>
            <person name="Zago M.A."/>
            <person name="Zatz M."/>
            <person name="Meidanis J."/>
            <person name="Setubal J.C."/>
        </authorList>
    </citation>
    <scope>NUCLEOTIDE SEQUENCE [LARGE SCALE GENOMIC DNA]</scope>
    <source>
        <strain evidence="1 2">9a5c</strain>
    </source>
</reference>
<dbReference type="STRING" id="160492.XF_2128"/>
<accession>Q9PBL6</accession>
<organism evidence="1 2">
    <name type="scientific">Xylella fastidiosa (strain 9a5c)</name>
    <dbReference type="NCBI Taxonomy" id="160492"/>
    <lineage>
        <taxon>Bacteria</taxon>
        <taxon>Pseudomonadati</taxon>
        <taxon>Pseudomonadota</taxon>
        <taxon>Gammaproteobacteria</taxon>
        <taxon>Lysobacterales</taxon>
        <taxon>Lysobacteraceae</taxon>
        <taxon>Xylella</taxon>
    </lineage>
</organism>
<dbReference type="HOGENOM" id="CLU_3049515_0_0_6"/>
<protein>
    <submittedName>
        <fullName evidence="1">Uncharacterized protein</fullName>
    </submittedName>
</protein>
<dbReference type="AlphaFoldDB" id="Q9PBL6"/>
<evidence type="ECO:0000313" key="1">
    <source>
        <dbReference type="EMBL" id="AAF84927.1"/>
    </source>
</evidence>
<dbReference type="KEGG" id="xfa:XF_2128"/>
<evidence type="ECO:0000313" key="2">
    <source>
        <dbReference type="Proteomes" id="UP000000812"/>
    </source>
</evidence>
<gene>
    <name evidence="1" type="ordered locus">XF_2128</name>
</gene>